<dbReference type="InParanoid" id="D8LIV1"/>
<feature type="compositionally biased region" description="Basic and acidic residues" evidence="1">
    <location>
        <begin position="141"/>
        <end position="156"/>
    </location>
</feature>
<accession>D8LIV1</accession>
<dbReference type="Proteomes" id="UP000002630">
    <property type="component" value="Linkage Group LG08"/>
</dbReference>
<gene>
    <name evidence="2" type="ORF">Esi_0023_0045</name>
</gene>
<dbReference type="OrthoDB" id="227782at2759"/>
<evidence type="ECO:0000313" key="2">
    <source>
        <dbReference type="EMBL" id="CBN76835.1"/>
    </source>
</evidence>
<organism evidence="2 3">
    <name type="scientific">Ectocarpus siliculosus</name>
    <name type="common">Brown alga</name>
    <name type="synonym">Conferva siliculosa</name>
    <dbReference type="NCBI Taxonomy" id="2880"/>
    <lineage>
        <taxon>Eukaryota</taxon>
        <taxon>Sar</taxon>
        <taxon>Stramenopiles</taxon>
        <taxon>Ochrophyta</taxon>
        <taxon>PX clade</taxon>
        <taxon>Phaeophyceae</taxon>
        <taxon>Ectocarpales</taxon>
        <taxon>Ectocarpaceae</taxon>
        <taxon>Ectocarpus</taxon>
    </lineage>
</organism>
<feature type="compositionally biased region" description="Polar residues" evidence="1">
    <location>
        <begin position="121"/>
        <end position="140"/>
    </location>
</feature>
<evidence type="ECO:0000313" key="3">
    <source>
        <dbReference type="Proteomes" id="UP000002630"/>
    </source>
</evidence>
<dbReference type="EMBL" id="FN648409">
    <property type="protein sequence ID" value="CBN76835.1"/>
    <property type="molecule type" value="Genomic_DNA"/>
</dbReference>
<feature type="region of interest" description="Disordered" evidence="1">
    <location>
        <begin position="94"/>
        <end position="156"/>
    </location>
</feature>
<feature type="compositionally biased region" description="Polar residues" evidence="1">
    <location>
        <begin position="101"/>
        <end position="114"/>
    </location>
</feature>
<protein>
    <submittedName>
        <fullName evidence="2">Uncharacterized protein</fullName>
    </submittedName>
</protein>
<dbReference type="EMBL" id="FN649733">
    <property type="protein sequence ID" value="CBN76835.1"/>
    <property type="molecule type" value="Genomic_DNA"/>
</dbReference>
<name>D8LIV1_ECTSI</name>
<keyword evidence="3" id="KW-1185">Reference proteome</keyword>
<dbReference type="AlphaFoldDB" id="D8LIV1"/>
<evidence type="ECO:0000256" key="1">
    <source>
        <dbReference type="SAM" id="MobiDB-lite"/>
    </source>
</evidence>
<proteinExistence type="predicted"/>
<sequence length="407" mass="46168">MEAALAALKTNEWQKTSAPCYYLDRGRGKWRLWLNFTTRKGATRQKKHGPLCDTEEDARAASLAFRLSWEASQRGKPCHPSKEDIDSASVAVDTTLPAGKSPNSIGILNSSQQPRFKRQRLSGSHATRAQFATQQHMFTSRQERSMKRGWSRRETKLRKDFDKRGGYLRGRIKDLTEKTRTNTQHVQRLETALGENKLASLLIPVPPSPVEDGEDAGAGLKGNVSEKQINRLWQQGYCTLKVLVAELARDTKQLVLTVEANEVLAGSKGVTDAAVREGEAKRFELLNEASLVRYDASLLRIAANVVQTGSHPYAVSTILRWLRDFRKQGGFRRDSRGVHEPDWIMSEEDLKGQLLTWMRTQQRLTVKDVWKFINGSLFEDDAKDLARLLSYQLGQAVRLVRYRYRLG</sequence>
<reference evidence="2 3" key="1">
    <citation type="journal article" date="2010" name="Nature">
        <title>The Ectocarpus genome and the independent evolution of multicellularity in brown algae.</title>
        <authorList>
            <person name="Cock J.M."/>
            <person name="Sterck L."/>
            <person name="Rouze P."/>
            <person name="Scornet D."/>
            <person name="Allen A.E."/>
            <person name="Amoutzias G."/>
            <person name="Anthouard V."/>
            <person name="Artiguenave F."/>
            <person name="Aury J.M."/>
            <person name="Badger J.H."/>
            <person name="Beszteri B."/>
            <person name="Billiau K."/>
            <person name="Bonnet E."/>
            <person name="Bothwell J.H."/>
            <person name="Bowler C."/>
            <person name="Boyen C."/>
            <person name="Brownlee C."/>
            <person name="Carrano C.J."/>
            <person name="Charrier B."/>
            <person name="Cho G.Y."/>
            <person name="Coelho S.M."/>
            <person name="Collen J."/>
            <person name="Corre E."/>
            <person name="Da Silva C."/>
            <person name="Delage L."/>
            <person name="Delaroque N."/>
            <person name="Dittami S.M."/>
            <person name="Doulbeau S."/>
            <person name="Elias M."/>
            <person name="Farnham G."/>
            <person name="Gachon C.M."/>
            <person name="Gschloessl B."/>
            <person name="Heesch S."/>
            <person name="Jabbari K."/>
            <person name="Jubin C."/>
            <person name="Kawai H."/>
            <person name="Kimura K."/>
            <person name="Kloareg B."/>
            <person name="Kupper F.C."/>
            <person name="Lang D."/>
            <person name="Le Bail A."/>
            <person name="Leblanc C."/>
            <person name="Lerouge P."/>
            <person name="Lohr M."/>
            <person name="Lopez P.J."/>
            <person name="Martens C."/>
            <person name="Maumus F."/>
            <person name="Michel G."/>
            <person name="Miranda-Saavedra D."/>
            <person name="Morales J."/>
            <person name="Moreau H."/>
            <person name="Motomura T."/>
            <person name="Nagasato C."/>
            <person name="Napoli C.A."/>
            <person name="Nelson D.R."/>
            <person name="Nyvall-Collen P."/>
            <person name="Peters A.F."/>
            <person name="Pommier C."/>
            <person name="Potin P."/>
            <person name="Poulain J."/>
            <person name="Quesneville H."/>
            <person name="Read B."/>
            <person name="Rensing S.A."/>
            <person name="Ritter A."/>
            <person name="Rousvoal S."/>
            <person name="Samanta M."/>
            <person name="Samson G."/>
            <person name="Schroeder D.C."/>
            <person name="Segurens B."/>
            <person name="Strittmatter M."/>
            <person name="Tonon T."/>
            <person name="Tregear J.W."/>
            <person name="Valentin K."/>
            <person name="von Dassow P."/>
            <person name="Yamagishi T."/>
            <person name="Van de Peer Y."/>
            <person name="Wincker P."/>
        </authorList>
    </citation>
    <scope>NUCLEOTIDE SEQUENCE [LARGE SCALE GENOMIC DNA]</scope>
    <source>
        <strain evidence="3">Ec32 / CCAP1310/4</strain>
    </source>
</reference>